<dbReference type="Gene3D" id="3.40.1080.10">
    <property type="entry name" value="Glutaconate Coenzyme A-transferase"/>
    <property type="match status" value="1"/>
</dbReference>
<evidence type="ECO:0000256" key="2">
    <source>
        <dbReference type="ARBA" id="ARBA00022679"/>
    </source>
</evidence>
<evidence type="ECO:0000313" key="4">
    <source>
        <dbReference type="Proteomes" id="UP000198571"/>
    </source>
</evidence>
<dbReference type="SUPFAM" id="SSF100950">
    <property type="entry name" value="NagB/RpiA/CoA transferase-like"/>
    <property type="match status" value="1"/>
</dbReference>
<dbReference type="InterPro" id="IPR004165">
    <property type="entry name" value="CoA_trans_fam_I"/>
</dbReference>
<dbReference type="PANTHER" id="PTHR13707:SF60">
    <property type="entry name" value="ACETATE COA-TRANSFERASE SUBUNIT ALPHA"/>
    <property type="match status" value="1"/>
</dbReference>
<evidence type="ECO:0000313" key="3">
    <source>
        <dbReference type="EMBL" id="SER41582.1"/>
    </source>
</evidence>
<keyword evidence="2 3" id="KW-0808">Transferase</keyword>
<sequence length="222" mass="23716">MGMGKDIRHKIAARAAKEIKPGMIVNLGIGIPTLVADYTEDLPVMFHAENGILGTGPSPSEGKENPHLCNAGGFPVTTIPGGSYFDSATAFAIVRRGLLDLTIMGALEVSEKGDLANWIVPGKRVPGMGGALELAQKARKVMILMNHVSKDGRPKIVKECSLPLTAAHCVNQIITDMAVISVEKEGLVLDEVFEPYTVEKVKECTGAPFVRINTGLKEGERL</sequence>
<dbReference type="GO" id="GO:0008410">
    <property type="term" value="F:CoA-transferase activity"/>
    <property type="evidence" value="ECO:0007669"/>
    <property type="project" value="InterPro"/>
</dbReference>
<dbReference type="EMBL" id="FOGT01000001">
    <property type="protein sequence ID" value="SER41582.1"/>
    <property type="molecule type" value="Genomic_DNA"/>
</dbReference>
<dbReference type="SMART" id="SM00882">
    <property type="entry name" value="CoA_trans"/>
    <property type="match status" value="1"/>
</dbReference>
<dbReference type="STRING" id="1601833.SAMN05518684_10187"/>
<organism evidence="3 4">
    <name type="scientific">Salipaludibacillus aurantiacus</name>
    <dbReference type="NCBI Taxonomy" id="1601833"/>
    <lineage>
        <taxon>Bacteria</taxon>
        <taxon>Bacillati</taxon>
        <taxon>Bacillota</taxon>
        <taxon>Bacilli</taxon>
        <taxon>Bacillales</taxon>
        <taxon>Bacillaceae</taxon>
    </lineage>
</organism>
<dbReference type="PANTHER" id="PTHR13707">
    <property type="entry name" value="KETOACID-COENZYME A TRANSFERASE"/>
    <property type="match status" value="1"/>
</dbReference>
<proteinExistence type="inferred from homology"/>
<protein>
    <submittedName>
        <fullName evidence="3">Acetate CoA/acetoacetate CoA-transferase beta subunit</fullName>
    </submittedName>
</protein>
<dbReference type="AlphaFoldDB" id="A0A1H9P064"/>
<reference evidence="4" key="1">
    <citation type="submission" date="2016-10" db="EMBL/GenBank/DDBJ databases">
        <authorList>
            <person name="Varghese N."/>
            <person name="Submissions S."/>
        </authorList>
    </citation>
    <scope>NUCLEOTIDE SEQUENCE [LARGE SCALE GENOMIC DNA]</scope>
    <source>
        <strain evidence="4">S9</strain>
    </source>
</reference>
<name>A0A1H9P064_9BACI</name>
<dbReference type="OrthoDB" id="9778604at2"/>
<keyword evidence="4" id="KW-1185">Reference proteome</keyword>
<dbReference type="Pfam" id="PF01144">
    <property type="entry name" value="CoA_trans"/>
    <property type="match status" value="1"/>
</dbReference>
<evidence type="ECO:0000256" key="1">
    <source>
        <dbReference type="ARBA" id="ARBA00007047"/>
    </source>
</evidence>
<dbReference type="RefSeq" id="WP_093047040.1">
    <property type="nucleotide sequence ID" value="NZ_FOGT01000001.1"/>
</dbReference>
<gene>
    <name evidence="3" type="ORF">SAMN05518684_10187</name>
</gene>
<dbReference type="NCBIfam" id="TIGR02428">
    <property type="entry name" value="pcaJ_scoB_fam"/>
    <property type="match status" value="1"/>
</dbReference>
<comment type="similarity">
    <text evidence="1">Belongs to the 3-oxoacid CoA-transferase subunit B family.</text>
</comment>
<dbReference type="InterPro" id="IPR037171">
    <property type="entry name" value="NagB/RpiA_transferase-like"/>
</dbReference>
<dbReference type="InterPro" id="IPR012791">
    <property type="entry name" value="3-oxoacid_CoA-transf_B"/>
</dbReference>
<accession>A0A1H9P064</accession>
<dbReference type="Proteomes" id="UP000198571">
    <property type="component" value="Unassembled WGS sequence"/>
</dbReference>